<evidence type="ECO:0000313" key="8">
    <source>
        <dbReference type="EMBL" id="KDO33833.1"/>
    </source>
</evidence>
<dbReference type="InterPro" id="IPR052415">
    <property type="entry name" value="Diphthine_MTase"/>
</dbReference>
<dbReference type="EMBL" id="KK583192">
    <property type="protein sequence ID" value="KDO33833.1"/>
    <property type="molecule type" value="Genomic_DNA"/>
</dbReference>
<sequence length="354" mass="39578">MTTTHATRDTEQHADCVESCAVPGLEHLMAVGTYHLTKHPAAPGETPLPDTRSGTVRLHALARDANNAVTVTDVSTHAMQSGVFDMKWSRDRVYEKALLGLATAAGTLELLAWSEEDQALVPYATTPVSDTMFLSLDWNNRVHATPDPKIAVSQSNSNLSVWQQTPSGLEAIREWRAHDMFGQDIEVWITAWHAHAENVIYSGGDDAVFKGWDLRMDRPTFLKRDVHSMGVCSVQSHPLDEHLVAVGSYDEAITLWDARQMSMPLLRHETGGGVWRLKWHPEQKTWLLAACMHNGFQILNMSPESSETRVHYTKQTSLAYGVDWWYGEPSTRTVGSGSFYDHSFHVWSADDLVV</sequence>
<evidence type="ECO:0000256" key="2">
    <source>
        <dbReference type="ARBA" id="ARBA00022574"/>
    </source>
</evidence>
<dbReference type="InterPro" id="IPR015943">
    <property type="entry name" value="WD40/YVTN_repeat-like_dom_sf"/>
</dbReference>
<dbReference type="GO" id="GO:0017183">
    <property type="term" value="P:protein histidyl modification to diphthamide"/>
    <property type="evidence" value="ECO:0007669"/>
    <property type="project" value="TreeGrafter"/>
</dbReference>
<dbReference type="EC" id="3.1.1.97" evidence="6"/>
<organism evidence="8 9">
    <name type="scientific">Saprolegnia parasitica (strain CBS 223.65)</name>
    <dbReference type="NCBI Taxonomy" id="695850"/>
    <lineage>
        <taxon>Eukaryota</taxon>
        <taxon>Sar</taxon>
        <taxon>Stramenopiles</taxon>
        <taxon>Oomycota</taxon>
        <taxon>Saprolegniomycetes</taxon>
        <taxon>Saprolegniales</taxon>
        <taxon>Saprolegniaceae</taxon>
        <taxon>Saprolegnia</taxon>
    </lineage>
</organism>
<evidence type="ECO:0000256" key="4">
    <source>
        <dbReference type="ARBA" id="ARBA00022801"/>
    </source>
</evidence>
<name>A0A067CTK4_SAPPC</name>
<evidence type="ECO:0000256" key="7">
    <source>
        <dbReference type="ARBA" id="ARBA00047551"/>
    </source>
</evidence>
<dbReference type="AlphaFoldDB" id="A0A067CTK4"/>
<reference evidence="8 9" key="1">
    <citation type="journal article" date="2013" name="PLoS Genet.">
        <title>Distinctive expansion of potential virulence genes in the genome of the oomycete fish pathogen Saprolegnia parasitica.</title>
        <authorList>
            <person name="Jiang R.H."/>
            <person name="de Bruijn I."/>
            <person name="Haas B.J."/>
            <person name="Belmonte R."/>
            <person name="Lobach L."/>
            <person name="Christie J."/>
            <person name="van den Ackerveken G."/>
            <person name="Bottin A."/>
            <person name="Bulone V."/>
            <person name="Diaz-Moreno S.M."/>
            <person name="Dumas B."/>
            <person name="Fan L."/>
            <person name="Gaulin E."/>
            <person name="Govers F."/>
            <person name="Grenville-Briggs L.J."/>
            <person name="Horner N.R."/>
            <person name="Levin J.Z."/>
            <person name="Mammella M."/>
            <person name="Meijer H.J."/>
            <person name="Morris P."/>
            <person name="Nusbaum C."/>
            <person name="Oome S."/>
            <person name="Phillips A.J."/>
            <person name="van Rooyen D."/>
            <person name="Rzeszutek E."/>
            <person name="Saraiva M."/>
            <person name="Secombes C.J."/>
            <person name="Seidl M.F."/>
            <person name="Snel B."/>
            <person name="Stassen J.H."/>
            <person name="Sykes S."/>
            <person name="Tripathy S."/>
            <person name="van den Berg H."/>
            <person name="Vega-Arreguin J.C."/>
            <person name="Wawra S."/>
            <person name="Young S.K."/>
            <person name="Zeng Q."/>
            <person name="Dieguez-Uribeondo J."/>
            <person name="Russ C."/>
            <person name="Tyler B.M."/>
            <person name="van West P."/>
        </authorList>
    </citation>
    <scope>NUCLEOTIDE SEQUENCE [LARGE SCALE GENOMIC DNA]</scope>
    <source>
        <strain evidence="8 9">CBS 223.65</strain>
    </source>
</reference>
<dbReference type="PANTHER" id="PTHR46042">
    <property type="entry name" value="DIPHTHINE METHYLTRANSFERASE"/>
    <property type="match status" value="1"/>
</dbReference>
<evidence type="ECO:0000313" key="9">
    <source>
        <dbReference type="Proteomes" id="UP000030745"/>
    </source>
</evidence>
<dbReference type="SUPFAM" id="SSF50978">
    <property type="entry name" value="WD40 repeat-like"/>
    <property type="match status" value="1"/>
</dbReference>
<dbReference type="GO" id="GO:0061685">
    <property type="term" value="F:diphthine methylesterase activity"/>
    <property type="evidence" value="ECO:0007669"/>
    <property type="project" value="UniProtKB-EC"/>
</dbReference>
<dbReference type="STRING" id="695850.A0A067CTK4"/>
<proteinExistence type="inferred from homology"/>
<keyword evidence="2" id="KW-0853">WD repeat</keyword>
<evidence type="ECO:0000256" key="3">
    <source>
        <dbReference type="ARBA" id="ARBA00022737"/>
    </source>
</evidence>
<keyword evidence="4" id="KW-0378">Hydrolase</keyword>
<comment type="similarity">
    <text evidence="5">Belongs to the DPH7 family.</text>
</comment>
<dbReference type="GO" id="GO:0005737">
    <property type="term" value="C:cytoplasm"/>
    <property type="evidence" value="ECO:0007669"/>
    <property type="project" value="TreeGrafter"/>
</dbReference>
<dbReference type="RefSeq" id="XP_012195469.1">
    <property type="nucleotide sequence ID" value="XM_012340079.1"/>
</dbReference>
<accession>A0A067CTK4</accession>
<dbReference type="OrthoDB" id="1930760at2759"/>
<dbReference type="OMA" id="LDMKWLP"/>
<evidence type="ECO:0000256" key="5">
    <source>
        <dbReference type="ARBA" id="ARBA00038092"/>
    </source>
</evidence>
<dbReference type="PANTHER" id="PTHR46042:SF1">
    <property type="entry name" value="DIPHTHINE METHYLTRANSFERASE"/>
    <property type="match status" value="1"/>
</dbReference>
<comment type="catalytic activity">
    <reaction evidence="7">
        <text>diphthine methyl ester-[translation elongation factor 2] + H2O = diphthine-[translation elongation factor 2] + methanol + H(+)</text>
        <dbReference type="Rhea" id="RHEA:42656"/>
        <dbReference type="Rhea" id="RHEA-COMP:10172"/>
        <dbReference type="Rhea" id="RHEA-COMP:10173"/>
        <dbReference type="ChEBI" id="CHEBI:15377"/>
        <dbReference type="ChEBI" id="CHEBI:15378"/>
        <dbReference type="ChEBI" id="CHEBI:17790"/>
        <dbReference type="ChEBI" id="CHEBI:79005"/>
        <dbReference type="ChEBI" id="CHEBI:82696"/>
        <dbReference type="EC" id="3.1.1.97"/>
    </reaction>
</comment>
<dbReference type="InterPro" id="IPR001680">
    <property type="entry name" value="WD40_rpt"/>
</dbReference>
<dbReference type="InterPro" id="IPR036322">
    <property type="entry name" value="WD40_repeat_dom_sf"/>
</dbReference>
<dbReference type="Gene3D" id="2.130.10.10">
    <property type="entry name" value="YVTN repeat-like/Quinoprotein amine dehydrogenase"/>
    <property type="match status" value="1"/>
</dbReference>
<evidence type="ECO:0000256" key="6">
    <source>
        <dbReference type="ARBA" id="ARBA00039131"/>
    </source>
</evidence>
<dbReference type="KEGG" id="spar:SPRG_01712"/>
<dbReference type="GeneID" id="24124293"/>
<evidence type="ECO:0000256" key="1">
    <source>
        <dbReference type="ARBA" id="ARBA00005156"/>
    </source>
</evidence>
<dbReference type="VEuPathDB" id="FungiDB:SPRG_01712"/>
<dbReference type="Proteomes" id="UP000030745">
    <property type="component" value="Unassembled WGS sequence"/>
</dbReference>
<keyword evidence="3" id="KW-0677">Repeat</keyword>
<dbReference type="SMART" id="SM00320">
    <property type="entry name" value="WD40"/>
    <property type="match status" value="3"/>
</dbReference>
<gene>
    <name evidence="8" type="ORF">SPRG_01712</name>
</gene>
<protein>
    <recommendedName>
        <fullName evidence="6">methylated diphthine methylhydrolase</fullName>
        <ecNumber evidence="6">3.1.1.97</ecNumber>
    </recommendedName>
</protein>
<keyword evidence="9" id="KW-1185">Reference proteome</keyword>
<comment type="pathway">
    <text evidence="1">Protein modification; peptidyl-diphthamide biosynthesis.</text>
</comment>